<name>A0ABM8MQV2_9ENTR</name>
<comment type="caution">
    <text evidence="1">The sequence shown here is derived from an EMBL/GenBank/DDBJ whole genome shotgun (WGS) entry which is preliminary data.</text>
</comment>
<accession>A0ABM8MQV2</accession>
<proteinExistence type="predicted"/>
<sequence length="39" mass="4697">MNTNEQRNAFIKMAIEIRKNIGIKKLSTEDLSWVLLWKY</sequence>
<protein>
    <submittedName>
        <fullName evidence="1">Uncharacterized protein</fullName>
    </submittedName>
</protein>
<dbReference type="EMBL" id="CAHPRB010000048">
    <property type="protein sequence ID" value="CAB5617929.1"/>
    <property type="molecule type" value="Genomic_DNA"/>
</dbReference>
<dbReference type="Proteomes" id="UP000835792">
    <property type="component" value="Unassembled WGS sequence"/>
</dbReference>
<gene>
    <name evidence="1" type="ORF">GHA_05183</name>
</gene>
<keyword evidence="2" id="KW-1185">Reference proteome</keyword>
<evidence type="ECO:0000313" key="2">
    <source>
        <dbReference type="Proteomes" id="UP000835792"/>
    </source>
</evidence>
<evidence type="ECO:0000313" key="1">
    <source>
        <dbReference type="EMBL" id="CAB5617929.1"/>
    </source>
</evidence>
<organism evidence="1 2">
    <name type="scientific">Citrobacter youngae</name>
    <dbReference type="NCBI Taxonomy" id="133448"/>
    <lineage>
        <taxon>Bacteria</taxon>
        <taxon>Pseudomonadati</taxon>
        <taxon>Pseudomonadota</taxon>
        <taxon>Gammaproteobacteria</taxon>
        <taxon>Enterobacterales</taxon>
        <taxon>Enterobacteriaceae</taxon>
        <taxon>Citrobacter</taxon>
        <taxon>Citrobacter freundii complex</taxon>
    </lineage>
</organism>
<reference evidence="1" key="1">
    <citation type="submission" date="2020-05" db="EMBL/GenBank/DDBJ databases">
        <authorList>
            <person name="Delgado-Blas J."/>
        </authorList>
    </citation>
    <scope>NUCLEOTIDE SEQUENCE</scope>
    <source>
        <strain evidence="1">BB1468</strain>
    </source>
</reference>